<feature type="domain" description="BIG2" evidence="2">
    <location>
        <begin position="296"/>
        <end position="370"/>
    </location>
</feature>
<protein>
    <submittedName>
        <fullName evidence="3">Lactocepin</fullName>
        <ecNumber evidence="3">3.4.21.96</ecNumber>
    </submittedName>
</protein>
<organism evidence="3 4">
    <name type="scientific">Paenibacillus nuruki</name>
    <dbReference type="NCBI Taxonomy" id="1886670"/>
    <lineage>
        <taxon>Bacteria</taxon>
        <taxon>Bacillati</taxon>
        <taxon>Bacillota</taxon>
        <taxon>Bacilli</taxon>
        <taxon>Bacillales</taxon>
        <taxon>Paenibacillaceae</taxon>
        <taxon>Paenibacillus</taxon>
    </lineage>
</organism>
<dbReference type="RefSeq" id="WP_069328985.1">
    <property type="nucleotide sequence ID" value="NZ_MDER01000070.1"/>
</dbReference>
<sequence length="632" mass="65918">MTHTAKMAKWMLAIVIVASTLFPAGVFAANTTAVSLKFTDDNALTLSLDDDATDLTVSTVDGAGNTEDVSDEAKWTSSASTVATVKAGSITPVGTGTTTITAKYGDLSATKKVTVNSPYTALKISPDAAANVTIGQPYTFTATATKTDGSSEDVTSSVTWSTYSAAVATVSLGTVKGIKQGTTTVTARYAGLADTQTIYVRSSFQGLLLTPEEDQVMFIGDTPKQIKAEVADATRVNTDVTSDVKWTSSNAINVTADKGLLTPWVEGTSTIKAEYEDYTKSFKVTVYKTMKKVESSVDSIDLVTGDSATLPKVTGTAVDGTTVDLSKLVEWSAGDGSVASVTSTKVEAESEGKVNLVGTIGDLKVTVPVSVQTKLLVLTPDVTTLSIVVGESSSLPKVEAMTVEGSTIDVSKDIDWTSSSESLLLTGSTAKALLNGKATLKGTYLNKIVKVSVTMEPKIKSITVTPEVVELNIKKSKSIKAVGTYAATGKSVNLSTKMNWVSSNPSVATVKGSSIKAVNLGTATLTGSYQGLTSTVKVNVTAKLKKLTFSEKALKLTVGDAKSVQVVAEYDTGLKVDVTKEASWTSTKANIATVTEGKITALAKGTTTIKVEYGDKKVSTTVNVKEVVPAKQ</sequence>
<evidence type="ECO:0000313" key="4">
    <source>
        <dbReference type="Proteomes" id="UP000094578"/>
    </source>
</evidence>
<feature type="domain" description="BIG2" evidence="2">
    <location>
        <begin position="543"/>
        <end position="623"/>
    </location>
</feature>
<feature type="signal peptide" evidence="1">
    <location>
        <begin position="1"/>
        <end position="28"/>
    </location>
</feature>
<dbReference type="GO" id="GO:0016787">
    <property type="term" value="F:hydrolase activity"/>
    <property type="evidence" value="ECO:0007669"/>
    <property type="project" value="UniProtKB-KW"/>
</dbReference>
<dbReference type="Proteomes" id="UP000094578">
    <property type="component" value="Unassembled WGS sequence"/>
</dbReference>
<evidence type="ECO:0000259" key="2">
    <source>
        <dbReference type="SMART" id="SM00635"/>
    </source>
</evidence>
<dbReference type="STRING" id="1886670.PTI45_03637"/>
<feature type="chain" id="PRO_5009131148" evidence="1">
    <location>
        <begin position="29"/>
        <end position="632"/>
    </location>
</feature>
<feature type="domain" description="BIG2" evidence="2">
    <location>
        <begin position="118"/>
        <end position="198"/>
    </location>
</feature>
<dbReference type="Gene3D" id="2.60.40.1080">
    <property type="match status" value="6"/>
</dbReference>
<accession>A0A1E3KZE0</accession>
<gene>
    <name evidence="3" type="ORF">PTI45_03637</name>
</gene>
<dbReference type="EC" id="3.4.21.96" evidence="3"/>
<dbReference type="SMART" id="SM00635">
    <property type="entry name" value="BID_2"/>
    <property type="match status" value="6"/>
</dbReference>
<feature type="domain" description="BIG2" evidence="2">
    <location>
        <begin position="40"/>
        <end position="114"/>
    </location>
</feature>
<dbReference type="PATRIC" id="fig|1886670.3.peg.3662"/>
<keyword evidence="4" id="KW-1185">Reference proteome</keyword>
<evidence type="ECO:0000313" key="3">
    <source>
        <dbReference type="EMBL" id="ODP26909.1"/>
    </source>
</evidence>
<dbReference type="InterPro" id="IPR008964">
    <property type="entry name" value="Invasin/intimin_cell_adhesion"/>
</dbReference>
<dbReference type="AlphaFoldDB" id="A0A1E3KZE0"/>
<name>A0A1E3KZE0_9BACL</name>
<keyword evidence="3" id="KW-0378">Hydrolase</keyword>
<reference evidence="3 4" key="1">
    <citation type="submission" date="2016-08" db="EMBL/GenBank/DDBJ databases">
        <title>Genome sequencing of Paenibacillus sp. TI45-13ar, isolated from Korean traditional nuruk.</title>
        <authorList>
            <person name="Kim S.-J."/>
        </authorList>
    </citation>
    <scope>NUCLEOTIDE SEQUENCE [LARGE SCALE GENOMIC DNA]</scope>
    <source>
        <strain evidence="3 4">TI45-13ar</strain>
    </source>
</reference>
<keyword evidence="1" id="KW-0732">Signal</keyword>
<dbReference type="SUPFAM" id="SSF49373">
    <property type="entry name" value="Invasin/intimin cell-adhesion fragments"/>
    <property type="match status" value="4"/>
</dbReference>
<proteinExistence type="predicted"/>
<feature type="domain" description="BIG2" evidence="2">
    <location>
        <begin position="458"/>
        <end position="539"/>
    </location>
</feature>
<comment type="caution">
    <text evidence="3">The sequence shown here is derived from an EMBL/GenBank/DDBJ whole genome shotgun (WGS) entry which is preliminary data.</text>
</comment>
<dbReference type="EMBL" id="MDER01000070">
    <property type="protein sequence ID" value="ODP26909.1"/>
    <property type="molecule type" value="Genomic_DNA"/>
</dbReference>
<feature type="domain" description="BIG2" evidence="2">
    <location>
        <begin position="203"/>
        <end position="285"/>
    </location>
</feature>
<evidence type="ECO:0000256" key="1">
    <source>
        <dbReference type="SAM" id="SignalP"/>
    </source>
</evidence>
<dbReference type="InterPro" id="IPR003343">
    <property type="entry name" value="Big_2"/>
</dbReference>